<reference evidence="4 5" key="1">
    <citation type="submission" date="2024-07" db="EMBL/GenBank/DDBJ databases">
        <title>Draft sequence of the Neodothiora populina.</title>
        <authorList>
            <person name="Drown D.D."/>
            <person name="Schuette U.S."/>
            <person name="Buechlein A.B."/>
            <person name="Rusch D.R."/>
            <person name="Winton L.W."/>
            <person name="Adams G.A."/>
        </authorList>
    </citation>
    <scope>NUCLEOTIDE SEQUENCE [LARGE SCALE GENOMIC DNA]</scope>
    <source>
        <strain evidence="4 5">CPC 39397</strain>
    </source>
</reference>
<evidence type="ECO:0000256" key="2">
    <source>
        <dbReference type="SAM" id="MobiDB-lite"/>
    </source>
</evidence>
<evidence type="ECO:0000313" key="5">
    <source>
        <dbReference type="Proteomes" id="UP001562354"/>
    </source>
</evidence>
<dbReference type="PANTHER" id="PTHR11842">
    <property type="entry name" value="MITOTIC SPINDLE ASSEMBLY CHECKPOINT PROTEIN MAD2"/>
    <property type="match status" value="1"/>
</dbReference>
<name>A0ABR3PDG1_9PEZI</name>
<sequence>MDEVDAIVTFRSFTTTFTDFLCVAIHTILYERSIYPETSFLSARKYNFAVRQNRHPRVCAYVLDAVAAVEAELLKGSVDRVVVVIYDKHDTPLERFVFDVSFFPYVPPEHQATPLRQAQAQQDEGVFILPLVDLQEQLRATMVKLTTCSSRLRPLPPNSECTFAVAIELKEDSREPPVGHPQPWIPVQPRLGKGKEKEKAMDTSAANDAQARTVPLRAVEAGYMVFESWIEEAKAKFDTPVSSAED</sequence>
<proteinExistence type="inferred from homology"/>
<dbReference type="PROSITE" id="PS50815">
    <property type="entry name" value="HORMA"/>
    <property type="match status" value="1"/>
</dbReference>
<gene>
    <name evidence="4" type="ORF">AAFC00_007110</name>
</gene>
<protein>
    <recommendedName>
        <fullName evidence="3">HORMA domain-containing protein</fullName>
    </recommendedName>
</protein>
<feature type="domain" description="HORMA" evidence="3">
    <location>
        <begin position="11"/>
        <end position="230"/>
    </location>
</feature>
<dbReference type="PANTHER" id="PTHR11842:SF10">
    <property type="entry name" value="MITOTIC SPINDLE ASSEMBLY CHECKPOINT PROTEIN MAD2B"/>
    <property type="match status" value="1"/>
</dbReference>
<dbReference type="InterPro" id="IPR003511">
    <property type="entry name" value="HORMA_dom"/>
</dbReference>
<organism evidence="4 5">
    <name type="scientific">Neodothiora populina</name>
    <dbReference type="NCBI Taxonomy" id="2781224"/>
    <lineage>
        <taxon>Eukaryota</taxon>
        <taxon>Fungi</taxon>
        <taxon>Dikarya</taxon>
        <taxon>Ascomycota</taxon>
        <taxon>Pezizomycotina</taxon>
        <taxon>Dothideomycetes</taxon>
        <taxon>Dothideomycetidae</taxon>
        <taxon>Dothideales</taxon>
        <taxon>Dothioraceae</taxon>
        <taxon>Neodothiora</taxon>
    </lineage>
</organism>
<dbReference type="EMBL" id="JBFMKM010000010">
    <property type="protein sequence ID" value="KAL1303771.1"/>
    <property type="molecule type" value="Genomic_DNA"/>
</dbReference>
<dbReference type="InterPro" id="IPR036570">
    <property type="entry name" value="HORMA_dom_sf"/>
</dbReference>
<feature type="region of interest" description="Disordered" evidence="2">
    <location>
        <begin position="173"/>
        <end position="198"/>
    </location>
</feature>
<comment type="similarity">
    <text evidence="1">Belongs to the MAD2 family.</text>
</comment>
<dbReference type="SUPFAM" id="SSF56019">
    <property type="entry name" value="The spindle assembly checkpoint protein mad2"/>
    <property type="match status" value="1"/>
</dbReference>
<dbReference type="Gene3D" id="3.30.900.10">
    <property type="entry name" value="HORMA domain"/>
    <property type="match status" value="1"/>
</dbReference>
<evidence type="ECO:0000259" key="3">
    <source>
        <dbReference type="PROSITE" id="PS50815"/>
    </source>
</evidence>
<evidence type="ECO:0000313" key="4">
    <source>
        <dbReference type="EMBL" id="KAL1303771.1"/>
    </source>
</evidence>
<dbReference type="Proteomes" id="UP001562354">
    <property type="component" value="Unassembled WGS sequence"/>
</dbReference>
<accession>A0ABR3PDG1</accession>
<evidence type="ECO:0000256" key="1">
    <source>
        <dbReference type="ARBA" id="ARBA00010348"/>
    </source>
</evidence>
<dbReference type="GeneID" id="95980809"/>
<keyword evidence="5" id="KW-1185">Reference proteome</keyword>
<dbReference type="Pfam" id="PF02301">
    <property type="entry name" value="HORMA"/>
    <property type="match status" value="1"/>
</dbReference>
<dbReference type="InterPro" id="IPR045091">
    <property type="entry name" value="Mad2-like"/>
</dbReference>
<comment type="caution">
    <text evidence="4">The sequence shown here is derived from an EMBL/GenBank/DDBJ whole genome shotgun (WGS) entry which is preliminary data.</text>
</comment>
<dbReference type="RefSeq" id="XP_069200046.1">
    <property type="nucleotide sequence ID" value="XM_069347173.1"/>
</dbReference>